<accession>A0A4U0U6Z7</accession>
<name>A0A4U0U6Z7_9PEZI</name>
<comment type="caution">
    <text evidence="1">The sequence shown here is derived from an EMBL/GenBank/DDBJ whole genome shotgun (WGS) entry which is preliminary data.</text>
</comment>
<gene>
    <name evidence="1" type="ORF">B0A50_02619</name>
</gene>
<dbReference type="OrthoDB" id="5285218at2759"/>
<reference evidence="1 2" key="1">
    <citation type="submission" date="2017-03" db="EMBL/GenBank/DDBJ databases">
        <title>Genomes of endolithic fungi from Antarctica.</title>
        <authorList>
            <person name="Coleine C."/>
            <person name="Masonjones S."/>
            <person name="Stajich J.E."/>
        </authorList>
    </citation>
    <scope>NUCLEOTIDE SEQUENCE [LARGE SCALE GENOMIC DNA]</scope>
    <source>
        <strain evidence="1 2">CCFEE 6315</strain>
    </source>
</reference>
<evidence type="ECO:0000313" key="1">
    <source>
        <dbReference type="EMBL" id="TKA30392.1"/>
    </source>
</evidence>
<sequence>MGFVDLVRSRYEVYRLEKRYARREKRTTFASGAQYVDGEYIYSPTNTSPNGSLSSSTSPNKGGMGLVNVKEVYNLVMKHLDPIKLLDRMLQHLSQQSLRFLKDL</sequence>
<dbReference type="AlphaFoldDB" id="A0A4U0U6Z7"/>
<protein>
    <submittedName>
        <fullName evidence="1">Uncharacterized protein</fullName>
    </submittedName>
</protein>
<evidence type="ECO:0000313" key="2">
    <source>
        <dbReference type="Proteomes" id="UP000308549"/>
    </source>
</evidence>
<organism evidence="1 2">
    <name type="scientific">Salinomyces thailandicus</name>
    <dbReference type="NCBI Taxonomy" id="706561"/>
    <lineage>
        <taxon>Eukaryota</taxon>
        <taxon>Fungi</taxon>
        <taxon>Dikarya</taxon>
        <taxon>Ascomycota</taxon>
        <taxon>Pezizomycotina</taxon>
        <taxon>Dothideomycetes</taxon>
        <taxon>Dothideomycetidae</taxon>
        <taxon>Mycosphaerellales</taxon>
        <taxon>Teratosphaeriaceae</taxon>
        <taxon>Salinomyces</taxon>
    </lineage>
</organism>
<keyword evidence="2" id="KW-1185">Reference proteome</keyword>
<proteinExistence type="predicted"/>
<dbReference type="EMBL" id="NAJL01000011">
    <property type="protein sequence ID" value="TKA30392.1"/>
    <property type="molecule type" value="Genomic_DNA"/>
</dbReference>
<dbReference type="Proteomes" id="UP000308549">
    <property type="component" value="Unassembled WGS sequence"/>
</dbReference>